<comment type="cofactor">
    <cofactor evidence="7">
        <name>Mg(2+)</name>
        <dbReference type="ChEBI" id="CHEBI:18420"/>
    </cofactor>
</comment>
<dbReference type="CDD" id="cd06853">
    <property type="entry name" value="GT_WecA_like"/>
    <property type="match status" value="1"/>
</dbReference>
<organism evidence="9 10">
    <name type="scientific">Meiothermus hypogaeus NBRC 106114</name>
    <dbReference type="NCBI Taxonomy" id="1227553"/>
    <lineage>
        <taxon>Bacteria</taxon>
        <taxon>Thermotogati</taxon>
        <taxon>Deinococcota</taxon>
        <taxon>Deinococci</taxon>
        <taxon>Thermales</taxon>
        <taxon>Thermaceae</taxon>
        <taxon>Meiothermus</taxon>
    </lineage>
</organism>
<dbReference type="GO" id="GO:0009103">
    <property type="term" value="P:lipopolysaccharide biosynthetic process"/>
    <property type="evidence" value="ECO:0007669"/>
    <property type="project" value="TreeGrafter"/>
</dbReference>
<dbReference type="Pfam" id="PF00953">
    <property type="entry name" value="Glycos_transf_4"/>
    <property type="match status" value="1"/>
</dbReference>
<feature type="transmembrane region" description="Helical" evidence="8">
    <location>
        <begin position="137"/>
        <end position="157"/>
    </location>
</feature>
<dbReference type="InterPro" id="IPR000715">
    <property type="entry name" value="Glycosyl_transferase_4"/>
</dbReference>
<evidence type="ECO:0000256" key="4">
    <source>
        <dbReference type="ARBA" id="ARBA00022692"/>
    </source>
</evidence>
<gene>
    <name evidence="9" type="ORF">MHY01S_09890</name>
</gene>
<evidence type="ECO:0000256" key="1">
    <source>
        <dbReference type="ARBA" id="ARBA00004651"/>
    </source>
</evidence>
<keyword evidence="4 8" id="KW-0812">Transmembrane</keyword>
<reference evidence="9 10" key="1">
    <citation type="submission" date="2019-07" db="EMBL/GenBank/DDBJ databases">
        <title>Whole genome shotgun sequence of Meiothermus hypogaeus NBRC 106114.</title>
        <authorList>
            <person name="Hosoyama A."/>
            <person name="Uohara A."/>
            <person name="Ohji S."/>
            <person name="Ichikawa N."/>
        </authorList>
    </citation>
    <scope>NUCLEOTIDE SEQUENCE [LARGE SCALE GENOMIC DNA]</scope>
    <source>
        <strain evidence="9 10">NBRC 106114</strain>
    </source>
</reference>
<keyword evidence="2" id="KW-1003">Cell membrane</keyword>
<evidence type="ECO:0000256" key="8">
    <source>
        <dbReference type="SAM" id="Phobius"/>
    </source>
</evidence>
<evidence type="ECO:0000256" key="2">
    <source>
        <dbReference type="ARBA" id="ARBA00022475"/>
    </source>
</evidence>
<feature type="binding site" evidence="7">
    <location>
        <position position="191"/>
    </location>
    <ligand>
        <name>Mg(2+)</name>
        <dbReference type="ChEBI" id="CHEBI:18420"/>
    </ligand>
</feature>
<dbReference type="GO" id="GO:0016780">
    <property type="term" value="F:phosphotransferase activity, for other substituted phosphate groups"/>
    <property type="evidence" value="ECO:0007669"/>
    <property type="project" value="InterPro"/>
</dbReference>
<proteinExistence type="predicted"/>
<accession>A0A511QZL8</accession>
<keyword evidence="6 8" id="KW-0472">Membrane</keyword>
<dbReference type="Proteomes" id="UP000321197">
    <property type="component" value="Unassembled WGS sequence"/>
</dbReference>
<dbReference type="GO" id="GO:0046872">
    <property type="term" value="F:metal ion binding"/>
    <property type="evidence" value="ECO:0007669"/>
    <property type="project" value="UniProtKB-KW"/>
</dbReference>
<evidence type="ECO:0000313" key="10">
    <source>
        <dbReference type="Proteomes" id="UP000321197"/>
    </source>
</evidence>
<dbReference type="AlphaFoldDB" id="A0A511QZL8"/>
<dbReference type="PANTHER" id="PTHR22926">
    <property type="entry name" value="PHOSPHO-N-ACETYLMURAMOYL-PENTAPEPTIDE-TRANSFERASE"/>
    <property type="match status" value="1"/>
</dbReference>
<feature type="transmembrane region" description="Helical" evidence="8">
    <location>
        <begin position="265"/>
        <end position="284"/>
    </location>
</feature>
<keyword evidence="7" id="KW-0460">Magnesium</keyword>
<keyword evidence="5 8" id="KW-1133">Transmembrane helix</keyword>
<feature type="binding site" evidence="7">
    <location>
        <position position="133"/>
    </location>
    <ligand>
        <name>Mg(2+)</name>
        <dbReference type="ChEBI" id="CHEBI:18420"/>
    </ligand>
</feature>
<evidence type="ECO:0000256" key="6">
    <source>
        <dbReference type="ARBA" id="ARBA00023136"/>
    </source>
</evidence>
<name>A0A511QZL8_9DEIN</name>
<feature type="transmembrane region" description="Helical" evidence="8">
    <location>
        <begin position="290"/>
        <end position="309"/>
    </location>
</feature>
<evidence type="ECO:0000256" key="5">
    <source>
        <dbReference type="ARBA" id="ARBA00022989"/>
    </source>
</evidence>
<comment type="subcellular location">
    <subcellularLocation>
        <location evidence="1">Cell membrane</location>
        <topology evidence="1">Multi-pass membrane protein</topology>
    </subcellularLocation>
</comment>
<feature type="transmembrane region" description="Helical" evidence="8">
    <location>
        <begin position="69"/>
        <end position="87"/>
    </location>
</feature>
<feature type="transmembrane region" description="Helical" evidence="8">
    <location>
        <begin position="99"/>
        <end position="125"/>
    </location>
</feature>
<dbReference type="EMBL" id="BJXL01000022">
    <property type="protein sequence ID" value="GEM82823.1"/>
    <property type="molecule type" value="Genomic_DNA"/>
</dbReference>
<comment type="caution">
    <text evidence="9">The sequence shown here is derived from an EMBL/GenBank/DDBJ whole genome shotgun (WGS) entry which is preliminary data.</text>
</comment>
<dbReference type="GO" id="GO:0005886">
    <property type="term" value="C:plasma membrane"/>
    <property type="evidence" value="ECO:0007669"/>
    <property type="project" value="UniProtKB-SubCell"/>
</dbReference>
<feature type="transmembrane region" description="Helical" evidence="8">
    <location>
        <begin position="46"/>
        <end position="63"/>
    </location>
</feature>
<dbReference type="RefSeq" id="WP_119342076.1">
    <property type="nucleotide sequence ID" value="NZ_BJXL01000022.1"/>
</dbReference>
<feature type="transmembrane region" description="Helical" evidence="8">
    <location>
        <begin position="164"/>
        <end position="182"/>
    </location>
</feature>
<protein>
    <submittedName>
        <fullName evidence="9">Undecaprenyl-phosphate alpha-N-acetylglucosaminyl 1-phosphate transferase</fullName>
    </submittedName>
</protein>
<keyword evidence="3 9" id="KW-0808">Transferase</keyword>
<evidence type="ECO:0000256" key="7">
    <source>
        <dbReference type="PIRSR" id="PIRSR600715-1"/>
    </source>
</evidence>
<dbReference type="PANTHER" id="PTHR22926:SF3">
    <property type="entry name" value="UNDECAPRENYL-PHOSPHATE ALPHA-N-ACETYLGLUCOSAMINYL 1-PHOSPHATE TRANSFERASE"/>
    <property type="match status" value="1"/>
</dbReference>
<dbReference type="OrthoDB" id="9805475at2"/>
<feature type="transmembrane region" description="Helical" evidence="8">
    <location>
        <begin position="197"/>
        <end position="227"/>
    </location>
</feature>
<evidence type="ECO:0000313" key="9">
    <source>
        <dbReference type="EMBL" id="GEM82823.1"/>
    </source>
</evidence>
<feature type="transmembrane region" description="Helical" evidence="8">
    <location>
        <begin position="6"/>
        <end position="25"/>
    </location>
</feature>
<dbReference type="GO" id="GO:0044038">
    <property type="term" value="P:cell wall macromolecule biosynthetic process"/>
    <property type="evidence" value="ECO:0007669"/>
    <property type="project" value="TreeGrafter"/>
</dbReference>
<keyword evidence="7" id="KW-0479">Metal-binding</keyword>
<dbReference type="GO" id="GO:0071555">
    <property type="term" value="P:cell wall organization"/>
    <property type="evidence" value="ECO:0007669"/>
    <property type="project" value="TreeGrafter"/>
</dbReference>
<sequence>MFESAWFLLTVLTSIILVGATIPVARNLGVVDKPGVIKIHALPTPRLGGIGIVASVVVWGYFTQTLLDWSLLGLLIIALIGVLDDCYNLSPRIRLAAELLAGVALGLHFWESLGWVALLLGLILVPVMSNAVNLTDGMNGLASGNALISALGLAVLLWGASSEVPLTLVLAGSLLGFLAWNYPQAKTFMGDGGSLSIGYLLAMCWLIAATQGITTFLAAGVMLWFPLYDMLAGIVRRWRSGKPIFDGDRDHTYDRLDQLYLRNPAKTVLVVWVTSLVLVLAGLLVNSVSFWLGIGLSLLVVILLFWVAYRLGSL</sequence>
<evidence type="ECO:0000256" key="3">
    <source>
        <dbReference type="ARBA" id="ARBA00022679"/>
    </source>
</evidence>